<organism evidence="1">
    <name type="scientific">Arundo donax</name>
    <name type="common">Giant reed</name>
    <name type="synonym">Donax arundinaceus</name>
    <dbReference type="NCBI Taxonomy" id="35708"/>
    <lineage>
        <taxon>Eukaryota</taxon>
        <taxon>Viridiplantae</taxon>
        <taxon>Streptophyta</taxon>
        <taxon>Embryophyta</taxon>
        <taxon>Tracheophyta</taxon>
        <taxon>Spermatophyta</taxon>
        <taxon>Magnoliopsida</taxon>
        <taxon>Liliopsida</taxon>
        <taxon>Poales</taxon>
        <taxon>Poaceae</taxon>
        <taxon>PACMAD clade</taxon>
        <taxon>Arundinoideae</taxon>
        <taxon>Arundineae</taxon>
        <taxon>Arundo</taxon>
    </lineage>
</organism>
<evidence type="ECO:0000313" key="1">
    <source>
        <dbReference type="EMBL" id="JAD59870.1"/>
    </source>
</evidence>
<dbReference type="EMBL" id="GBRH01238025">
    <property type="protein sequence ID" value="JAD59870.1"/>
    <property type="molecule type" value="Transcribed_RNA"/>
</dbReference>
<proteinExistence type="predicted"/>
<reference evidence="1" key="2">
    <citation type="journal article" date="2015" name="Data Brief">
        <title>Shoot transcriptome of the giant reed, Arundo donax.</title>
        <authorList>
            <person name="Barrero R.A."/>
            <person name="Guerrero F.D."/>
            <person name="Moolhuijzen P."/>
            <person name="Goolsby J.A."/>
            <person name="Tidwell J."/>
            <person name="Bellgard S.E."/>
            <person name="Bellgard M.I."/>
        </authorList>
    </citation>
    <scope>NUCLEOTIDE SEQUENCE</scope>
    <source>
        <tissue evidence="1">Shoot tissue taken approximately 20 cm above the soil surface</tissue>
    </source>
</reference>
<dbReference type="AlphaFoldDB" id="A0A0A9BF53"/>
<reference evidence="1" key="1">
    <citation type="submission" date="2014-09" db="EMBL/GenBank/DDBJ databases">
        <authorList>
            <person name="Magalhaes I.L.F."/>
            <person name="Oliveira U."/>
            <person name="Santos F.R."/>
            <person name="Vidigal T.H.D.A."/>
            <person name="Brescovit A.D."/>
            <person name="Santos A.J."/>
        </authorList>
    </citation>
    <scope>NUCLEOTIDE SEQUENCE</scope>
    <source>
        <tissue evidence="1">Shoot tissue taken approximately 20 cm above the soil surface</tissue>
    </source>
</reference>
<name>A0A0A9BF53_ARUDO</name>
<sequence length="66" mass="7379">MINLVYMLIDSSTLQCTKVHILAIKMHIFTIASANVLHVTTCWCSVRHPFHPGDPELGPGNVSQKY</sequence>
<protein>
    <submittedName>
        <fullName evidence="1">Uncharacterized protein</fullName>
    </submittedName>
</protein>
<accession>A0A0A9BF53</accession>